<dbReference type="EMBL" id="JAJNBZ010000020">
    <property type="protein sequence ID" value="MCE5171751.1"/>
    <property type="molecule type" value="Genomic_DNA"/>
</dbReference>
<dbReference type="RefSeq" id="WP_233698127.1">
    <property type="nucleotide sequence ID" value="NZ_JAJNBZ010000020.1"/>
</dbReference>
<accession>A0ABS8YIZ6</accession>
<dbReference type="Proteomes" id="UP001199916">
    <property type="component" value="Unassembled WGS sequence"/>
</dbReference>
<keyword evidence="5" id="KW-1185">Reference proteome</keyword>
<reference evidence="4 5" key="1">
    <citation type="submission" date="2021-11" db="EMBL/GenBank/DDBJ databases">
        <title>Draft genome sequence of Paenibacillus profundus YoMME, a new Gram-positive bacteria with exoelectrogenic properties.</title>
        <authorList>
            <person name="Hubenova Y."/>
            <person name="Hubenova E."/>
            <person name="Manasiev Y."/>
            <person name="Peykov S."/>
            <person name="Mitov M."/>
        </authorList>
    </citation>
    <scope>NUCLEOTIDE SEQUENCE [LARGE SCALE GENOMIC DNA]</scope>
    <source>
        <strain evidence="4 5">YoMME</strain>
    </source>
</reference>
<evidence type="ECO:0000259" key="3">
    <source>
        <dbReference type="PROSITE" id="PS51272"/>
    </source>
</evidence>
<dbReference type="PANTHER" id="PTHR43308:SF5">
    <property type="entry name" value="S-LAYER PROTEIN _ PEPTIDOGLYCAN ENDO-BETA-N-ACETYLGLUCOSAMINIDASE"/>
    <property type="match status" value="1"/>
</dbReference>
<feature type="domain" description="SLH" evidence="3">
    <location>
        <begin position="1043"/>
        <end position="1103"/>
    </location>
</feature>
<feature type="signal peptide" evidence="2">
    <location>
        <begin position="1"/>
        <end position="24"/>
    </location>
</feature>
<dbReference type="PANTHER" id="PTHR43308">
    <property type="entry name" value="OUTER MEMBRANE PROTEIN ALPHA-RELATED"/>
    <property type="match status" value="1"/>
</dbReference>
<proteinExistence type="predicted"/>
<comment type="caution">
    <text evidence="4">The sequence shown here is derived from an EMBL/GenBank/DDBJ whole genome shotgun (WGS) entry which is preliminary data.</text>
</comment>
<dbReference type="Pfam" id="PF13205">
    <property type="entry name" value="Big_5"/>
    <property type="match status" value="2"/>
</dbReference>
<feature type="domain" description="SLH" evidence="3">
    <location>
        <begin position="915"/>
        <end position="975"/>
    </location>
</feature>
<name>A0ABS8YIZ6_9BACL</name>
<feature type="domain" description="SLH" evidence="3">
    <location>
        <begin position="976"/>
        <end position="1039"/>
    </location>
</feature>
<gene>
    <name evidence="4" type="ORF">LQV63_20955</name>
</gene>
<feature type="chain" id="PRO_5045522932" evidence="2">
    <location>
        <begin position="25"/>
        <end position="1103"/>
    </location>
</feature>
<dbReference type="InterPro" id="IPR028059">
    <property type="entry name" value="SWM_rpt"/>
</dbReference>
<keyword evidence="1 2" id="KW-0732">Signal</keyword>
<dbReference type="PROSITE" id="PS51272">
    <property type="entry name" value="SLH"/>
    <property type="match status" value="3"/>
</dbReference>
<dbReference type="InterPro" id="IPR001119">
    <property type="entry name" value="SLH_dom"/>
</dbReference>
<evidence type="ECO:0000313" key="5">
    <source>
        <dbReference type="Proteomes" id="UP001199916"/>
    </source>
</evidence>
<protein>
    <submittedName>
        <fullName evidence="4">Ig-like domain-containing protein</fullName>
    </submittedName>
</protein>
<dbReference type="NCBIfam" id="TIGR02059">
    <property type="entry name" value="swm_rep_I"/>
    <property type="match status" value="4"/>
</dbReference>
<dbReference type="InterPro" id="IPR011801">
    <property type="entry name" value="Swm_rep_I_cyn"/>
</dbReference>
<dbReference type="Gene3D" id="2.60.40.1220">
    <property type="match status" value="2"/>
</dbReference>
<dbReference type="Pfam" id="PF00395">
    <property type="entry name" value="SLH"/>
    <property type="match status" value="3"/>
</dbReference>
<evidence type="ECO:0000256" key="1">
    <source>
        <dbReference type="ARBA" id="ARBA00022729"/>
    </source>
</evidence>
<dbReference type="InterPro" id="IPR051465">
    <property type="entry name" value="Cell_Envelope_Struct_Comp"/>
</dbReference>
<evidence type="ECO:0000256" key="2">
    <source>
        <dbReference type="SAM" id="SignalP"/>
    </source>
</evidence>
<organism evidence="4 5">
    <name type="scientific">Paenibacillus profundus</name>
    <dbReference type="NCBI Taxonomy" id="1173085"/>
    <lineage>
        <taxon>Bacteria</taxon>
        <taxon>Bacillati</taxon>
        <taxon>Bacillota</taxon>
        <taxon>Bacilli</taxon>
        <taxon>Bacillales</taxon>
        <taxon>Paenibacillaceae</taxon>
        <taxon>Paenibacillus</taxon>
    </lineage>
</organism>
<dbReference type="InterPro" id="IPR014755">
    <property type="entry name" value="Cu-Rt/internalin_Ig-like"/>
</dbReference>
<sequence length="1103" mass="120140">MKRTLAILLTVAMAMELSMSTAFALSPDEVKQTNKAWHNVKVEATYPRSGTNDVDVQSELSIQFQEQVEIGTGNVTIKTMNGEVVESISIQSDQVKLDDAKKTATIKPSKSLHYRTKYVVQVDYGTFKVENGEFLGIYDPVAWTFATKAEQGLPVLSKLSPAQEQRDVRVDANLELTFNENVWKKDGSVIIKTAKDGKVAEALPMSSGRITGDGTKTISIDPVQDLKGNTDYVVEISAGALKNESSKDYAGLKDWRFSTGKQDVTAPVLKSADLTATDTIRLTYDESLDKASVPSASRFTVTVNGDARRVKSVAVSGEHVDVKLQSGIAYGQEVRLSYSPGSDRKPIRDTSGNAAASIDRWTVANTVDNTLPSVRNVTAQGNKVELEFTKELDAVSSKADGQFTVWADGKERRISRISHNGSKVTLSIIHLITNGEVVKVSYKPDKYPLKDRGGNQVQAFSDLYARNLSDTKAPVLRTAEVNGSTLKLIYDEALKADQVPLRSHYSVLVNRSARYVSAVNIKSNVVELTLDSSVGDNDEVTVSYAPGEPRLADLAGNPAASFTLVRVDNKSDNQAPTLRSAIIKGATMTLTFSEKLRETPTPTLSQFYVQADNSSQKVKSASVKGDQITLTLTDAVSTYSNVTLAYLPGANPVKDRSGNALQAFSNAAVSNQTDGSTTRPDNIQPAAYEWFLDNGWYLLASSAAETKSERSRFGETVKRYTLPSSKLKSSFDYVIKNGTRNHLAFDVPASERAAMVAVPLQTLKEVYNQVNDAVFSVRYGDVLYSVPLKELNFRDLEREWGNSTAYLLLQVEKQPSSSADAMLRDLNSTGANVRVQPLDFYASTFAGSASPKALAAKLESKVRTTGYVQRHNASAVRYDSVLNKVGYVPTVVKQNSSITVFSSTFKGNQAMAMMDRSKDFTDAANHWGREAIRELASKYIIEGVSSTSFAPNANITRGQFAILLARSLGLQANSGAAAVYRDVSSNSMMAPYIGAATEAGIIGGFEDRTFRPNESINREQMAVMLVRAMEYTGHTVSYEPSSLNKFKDRNNIGGYAQQGVAKAISTGIVQGMTVNTFEPKGTATRAQAAVMLKRMLEQIEYLG</sequence>
<evidence type="ECO:0000313" key="4">
    <source>
        <dbReference type="EMBL" id="MCE5171751.1"/>
    </source>
</evidence>
<dbReference type="Pfam" id="PF13753">
    <property type="entry name" value="SWM_repeat"/>
    <property type="match status" value="4"/>
</dbReference>
<dbReference type="InterPro" id="IPR032812">
    <property type="entry name" value="SbsA_Ig"/>
</dbReference>